<organism evidence="1">
    <name type="scientific">Anguilla anguilla</name>
    <name type="common">European freshwater eel</name>
    <name type="synonym">Muraena anguilla</name>
    <dbReference type="NCBI Taxonomy" id="7936"/>
    <lineage>
        <taxon>Eukaryota</taxon>
        <taxon>Metazoa</taxon>
        <taxon>Chordata</taxon>
        <taxon>Craniata</taxon>
        <taxon>Vertebrata</taxon>
        <taxon>Euteleostomi</taxon>
        <taxon>Actinopterygii</taxon>
        <taxon>Neopterygii</taxon>
        <taxon>Teleostei</taxon>
        <taxon>Anguilliformes</taxon>
        <taxon>Anguillidae</taxon>
        <taxon>Anguilla</taxon>
    </lineage>
</organism>
<evidence type="ECO:0000313" key="1">
    <source>
        <dbReference type="EMBL" id="JAH12047.1"/>
    </source>
</evidence>
<accession>A0A0E9Q690</accession>
<dbReference type="EMBL" id="GBXM01096530">
    <property type="protein sequence ID" value="JAH12047.1"/>
    <property type="molecule type" value="Transcribed_RNA"/>
</dbReference>
<dbReference type="AlphaFoldDB" id="A0A0E9Q690"/>
<proteinExistence type="predicted"/>
<name>A0A0E9Q690_ANGAN</name>
<protein>
    <submittedName>
        <fullName evidence="1">Uncharacterized protein</fullName>
    </submittedName>
</protein>
<reference evidence="1" key="1">
    <citation type="submission" date="2014-11" db="EMBL/GenBank/DDBJ databases">
        <authorList>
            <person name="Amaro Gonzalez C."/>
        </authorList>
    </citation>
    <scope>NUCLEOTIDE SEQUENCE</scope>
</reference>
<reference evidence="1" key="2">
    <citation type="journal article" date="2015" name="Fish Shellfish Immunol.">
        <title>Early steps in the European eel (Anguilla anguilla)-Vibrio vulnificus interaction in the gills: Role of the RtxA13 toxin.</title>
        <authorList>
            <person name="Callol A."/>
            <person name="Pajuelo D."/>
            <person name="Ebbesson L."/>
            <person name="Teles M."/>
            <person name="MacKenzie S."/>
            <person name="Amaro C."/>
        </authorList>
    </citation>
    <scope>NUCLEOTIDE SEQUENCE</scope>
</reference>
<sequence length="34" mass="3718">MDLDISISTCIVIDIYIYVSEVSDKLGVIISDGQ</sequence>